<dbReference type="AlphaFoldDB" id="A0A4C1ZTG2"/>
<protein>
    <submittedName>
        <fullName evidence="2">Uncharacterized protein</fullName>
    </submittedName>
</protein>
<reference evidence="2 3" key="1">
    <citation type="journal article" date="2019" name="Commun. Biol.">
        <title>The bagworm genome reveals a unique fibroin gene that provides high tensile strength.</title>
        <authorList>
            <person name="Kono N."/>
            <person name="Nakamura H."/>
            <person name="Ohtoshi R."/>
            <person name="Tomita M."/>
            <person name="Numata K."/>
            <person name="Arakawa K."/>
        </authorList>
    </citation>
    <scope>NUCLEOTIDE SEQUENCE [LARGE SCALE GENOMIC DNA]</scope>
</reference>
<gene>
    <name evidence="2" type="ORF">EVAR_90617_1</name>
</gene>
<organism evidence="2 3">
    <name type="scientific">Eumeta variegata</name>
    <name type="common">Bagworm moth</name>
    <name type="synonym">Eumeta japonica</name>
    <dbReference type="NCBI Taxonomy" id="151549"/>
    <lineage>
        <taxon>Eukaryota</taxon>
        <taxon>Metazoa</taxon>
        <taxon>Ecdysozoa</taxon>
        <taxon>Arthropoda</taxon>
        <taxon>Hexapoda</taxon>
        <taxon>Insecta</taxon>
        <taxon>Pterygota</taxon>
        <taxon>Neoptera</taxon>
        <taxon>Endopterygota</taxon>
        <taxon>Lepidoptera</taxon>
        <taxon>Glossata</taxon>
        <taxon>Ditrysia</taxon>
        <taxon>Tineoidea</taxon>
        <taxon>Psychidae</taxon>
        <taxon>Oiketicinae</taxon>
        <taxon>Eumeta</taxon>
    </lineage>
</organism>
<accession>A0A4C1ZTG2</accession>
<sequence length="125" mass="14070">MFEYRGARRHEGVSEEKKLIRNSKHPSKNISAFNTSDITLPYSVVGFPVRNRHQPQHRAGTDASAAVHRSVFRKQSGDAGDPQVYRTLLTHDDPCCKNMGLLRIKGHRSADASRTGMRVKWRAAS</sequence>
<name>A0A4C1ZTG2_EUMVA</name>
<dbReference type="EMBL" id="BGZK01002130">
    <property type="protein sequence ID" value="GBP90968.1"/>
    <property type="molecule type" value="Genomic_DNA"/>
</dbReference>
<evidence type="ECO:0000313" key="3">
    <source>
        <dbReference type="Proteomes" id="UP000299102"/>
    </source>
</evidence>
<dbReference type="Proteomes" id="UP000299102">
    <property type="component" value="Unassembled WGS sequence"/>
</dbReference>
<feature type="region of interest" description="Disordered" evidence="1">
    <location>
        <begin position="1"/>
        <end position="28"/>
    </location>
</feature>
<comment type="caution">
    <text evidence="2">The sequence shown here is derived from an EMBL/GenBank/DDBJ whole genome shotgun (WGS) entry which is preliminary data.</text>
</comment>
<feature type="compositionally biased region" description="Basic and acidic residues" evidence="1">
    <location>
        <begin position="1"/>
        <end position="19"/>
    </location>
</feature>
<evidence type="ECO:0000313" key="2">
    <source>
        <dbReference type="EMBL" id="GBP90968.1"/>
    </source>
</evidence>
<evidence type="ECO:0000256" key="1">
    <source>
        <dbReference type="SAM" id="MobiDB-lite"/>
    </source>
</evidence>
<proteinExistence type="predicted"/>
<keyword evidence="3" id="KW-1185">Reference proteome</keyword>